<reference evidence="1" key="1">
    <citation type="submission" date="2020-05" db="EMBL/GenBank/DDBJ databases">
        <title>Phylogenomic resolution of chytrid fungi.</title>
        <authorList>
            <person name="Stajich J.E."/>
            <person name="Amses K."/>
            <person name="Simmons R."/>
            <person name="Seto K."/>
            <person name="Myers J."/>
            <person name="Bonds A."/>
            <person name="Quandt C.A."/>
            <person name="Barry K."/>
            <person name="Liu P."/>
            <person name="Grigoriev I."/>
            <person name="Longcore J.E."/>
            <person name="James T.Y."/>
        </authorList>
    </citation>
    <scope>NUCLEOTIDE SEQUENCE</scope>
    <source>
        <strain evidence="1">PLAUS21</strain>
    </source>
</reference>
<dbReference type="Proteomes" id="UP001210925">
    <property type="component" value="Unassembled WGS sequence"/>
</dbReference>
<gene>
    <name evidence="1" type="ORF">HK103_001066</name>
</gene>
<dbReference type="PANTHER" id="PTHR28086">
    <property type="entry name" value="UPF0662 PROTEIN YPL260W"/>
    <property type="match status" value="1"/>
</dbReference>
<protein>
    <submittedName>
        <fullName evidence="1">Uncharacterized protein</fullName>
    </submittedName>
</protein>
<dbReference type="Pfam" id="PF10303">
    <property type="entry name" value="DUF2408"/>
    <property type="match status" value="2"/>
</dbReference>
<comment type="caution">
    <text evidence="1">The sequence shown here is derived from an EMBL/GenBank/DDBJ whole genome shotgun (WGS) entry which is preliminary data.</text>
</comment>
<evidence type="ECO:0000313" key="1">
    <source>
        <dbReference type="EMBL" id="KAJ3252967.1"/>
    </source>
</evidence>
<proteinExistence type="predicted"/>
<organism evidence="1 2">
    <name type="scientific">Boothiomyces macroporosus</name>
    <dbReference type="NCBI Taxonomy" id="261099"/>
    <lineage>
        <taxon>Eukaryota</taxon>
        <taxon>Fungi</taxon>
        <taxon>Fungi incertae sedis</taxon>
        <taxon>Chytridiomycota</taxon>
        <taxon>Chytridiomycota incertae sedis</taxon>
        <taxon>Chytridiomycetes</taxon>
        <taxon>Rhizophydiales</taxon>
        <taxon>Terramycetaceae</taxon>
        <taxon>Boothiomyces</taxon>
    </lineage>
</organism>
<name>A0AAD5UF28_9FUNG</name>
<dbReference type="GO" id="GO:0005737">
    <property type="term" value="C:cytoplasm"/>
    <property type="evidence" value="ECO:0007669"/>
    <property type="project" value="TreeGrafter"/>
</dbReference>
<sequence length="411" mass="47098">MESPKAEQHIQTKLEDILNKVQAEDVNLTQLWNDLMSLVKELFSLRSSTEIEHQVSQGHHISTKSDKLIDDILPLFFKLWSKQDLMSPNTFTGYLALTKIHHKLDDLKISGLFNSQTLTKLSNEINMQKKHIPLLKCADGECYKQGLSMLSLKEQHCETVLKELQTELSSISDALIPIHSRLIEIKLELNQLIARKNPHAFSLVEVQILQDEVREIDSVRIDGKFMTKDGKVVPGQASHELLASRDPVVGDNPLRHVYEELIKIKGKLEHFTMTLKGDDLIPYQVKLGQIDNMRVDGKFMVGDTVPPGQACYRFIYKLQSACEPVDESLMYIFNQLVTLQKCLLQLKRWNVNLTYDELIPYQVKIQAINGLQVDGKFHDDEGNIPEGQAILFEMLDNCHELIRELQMKCKE</sequence>
<keyword evidence="2" id="KW-1185">Reference proteome</keyword>
<evidence type="ECO:0000313" key="2">
    <source>
        <dbReference type="Proteomes" id="UP001210925"/>
    </source>
</evidence>
<dbReference type="InterPro" id="IPR018810">
    <property type="entry name" value="UPF0662"/>
</dbReference>
<dbReference type="EMBL" id="JADGKB010000124">
    <property type="protein sequence ID" value="KAJ3252967.1"/>
    <property type="molecule type" value="Genomic_DNA"/>
</dbReference>
<dbReference type="GO" id="GO:0005634">
    <property type="term" value="C:nucleus"/>
    <property type="evidence" value="ECO:0007669"/>
    <property type="project" value="TreeGrafter"/>
</dbReference>
<dbReference type="AlphaFoldDB" id="A0AAD5UF28"/>
<accession>A0AAD5UF28</accession>
<dbReference type="PANTHER" id="PTHR28086:SF1">
    <property type="entry name" value="CU(2+) SUPPRESSING AND BLEOMYCIN SENSITIVE PROTEIN 1"/>
    <property type="match status" value="1"/>
</dbReference>